<feature type="compositionally biased region" description="Basic and acidic residues" evidence="1">
    <location>
        <begin position="85"/>
        <end position="97"/>
    </location>
</feature>
<proteinExistence type="predicted"/>
<reference evidence="2" key="1">
    <citation type="submission" date="2018-07" db="EMBL/GenBank/DDBJ databases">
        <authorList>
            <person name="Quirk P.G."/>
            <person name="Krulwich T.A."/>
        </authorList>
    </citation>
    <scope>NUCLEOTIDE SEQUENCE</scope>
</reference>
<sequence>MDISDEIHTRPPYKTRSASISAPGHSSMETIVNPPSGGGGTPEGGTPGYRRRRQATRSQSARITAPRNVRKKAMQQQAQQNLQDVKSHCTSEPRLNETETPQTHRRYGSTRRATHNSGKGKK</sequence>
<feature type="compositionally biased region" description="Basic residues" evidence="1">
    <location>
        <begin position="103"/>
        <end position="122"/>
    </location>
</feature>
<organism evidence="2">
    <name type="scientific">Culicoides sonorensis</name>
    <name type="common">Biting midge</name>
    <dbReference type="NCBI Taxonomy" id="179676"/>
    <lineage>
        <taxon>Eukaryota</taxon>
        <taxon>Metazoa</taxon>
        <taxon>Ecdysozoa</taxon>
        <taxon>Arthropoda</taxon>
        <taxon>Hexapoda</taxon>
        <taxon>Insecta</taxon>
        <taxon>Pterygota</taxon>
        <taxon>Neoptera</taxon>
        <taxon>Endopterygota</taxon>
        <taxon>Diptera</taxon>
        <taxon>Nematocera</taxon>
        <taxon>Chironomoidea</taxon>
        <taxon>Ceratopogonidae</taxon>
        <taxon>Ceratopogoninae</taxon>
        <taxon>Culicoides</taxon>
        <taxon>Monoculicoides</taxon>
    </lineage>
</organism>
<evidence type="ECO:0000256" key="1">
    <source>
        <dbReference type="SAM" id="MobiDB-lite"/>
    </source>
</evidence>
<dbReference type="AlphaFoldDB" id="A0A336MZQ3"/>
<feature type="region of interest" description="Disordered" evidence="1">
    <location>
        <begin position="1"/>
        <end position="122"/>
    </location>
</feature>
<evidence type="ECO:0000313" key="2">
    <source>
        <dbReference type="EMBL" id="SSX34669.1"/>
    </source>
</evidence>
<feature type="compositionally biased region" description="Gly residues" evidence="1">
    <location>
        <begin position="36"/>
        <end position="47"/>
    </location>
</feature>
<dbReference type="EMBL" id="UFQT01003162">
    <property type="protein sequence ID" value="SSX34669.1"/>
    <property type="molecule type" value="Genomic_DNA"/>
</dbReference>
<accession>A0A336MZQ3</accession>
<gene>
    <name evidence="2" type="primary">CSON008343</name>
</gene>
<name>A0A336MZQ3_CULSO</name>
<protein>
    <submittedName>
        <fullName evidence="2">CSON008343 protein</fullName>
    </submittedName>
</protein>
<dbReference type="VEuPathDB" id="VectorBase:CSON008343"/>